<dbReference type="GO" id="GO:0005524">
    <property type="term" value="F:ATP binding"/>
    <property type="evidence" value="ECO:0007669"/>
    <property type="project" value="UniProtKB-KW"/>
</dbReference>
<dbReference type="InterPro" id="IPR013506">
    <property type="entry name" value="Topo_IIA_bsu_dom2"/>
</dbReference>
<dbReference type="Gene3D" id="3.40.50.670">
    <property type="match status" value="1"/>
</dbReference>
<dbReference type="SUPFAM" id="SSF55874">
    <property type="entry name" value="ATPase domain of HSP90 chaperone/DNA topoisomerase II/histidine kinase"/>
    <property type="match status" value="1"/>
</dbReference>
<dbReference type="Gene3D" id="3.30.230.10">
    <property type="match status" value="1"/>
</dbReference>
<dbReference type="Gene3D" id="3.30.565.10">
    <property type="entry name" value="Histidine kinase-like ATPase, C-terminal domain"/>
    <property type="match status" value="1"/>
</dbReference>
<dbReference type="FunFam" id="3.30.565.10:FF:000002">
    <property type="entry name" value="DNA gyrase subunit B"/>
    <property type="match status" value="1"/>
</dbReference>
<dbReference type="PROSITE" id="PS00177">
    <property type="entry name" value="TOPOISOMERASE_II"/>
    <property type="match status" value="1"/>
</dbReference>
<dbReference type="OrthoDB" id="9802808at2"/>
<dbReference type="PATRIC" id="fig|49338.4.peg.1838"/>
<dbReference type="SUPFAM" id="SSF56719">
    <property type="entry name" value="Type II DNA topoisomerase"/>
    <property type="match status" value="1"/>
</dbReference>
<evidence type="ECO:0000313" key="14">
    <source>
        <dbReference type="EMBL" id="KTE90984.1"/>
    </source>
</evidence>
<evidence type="ECO:0000256" key="3">
    <source>
        <dbReference type="ARBA" id="ARBA00010708"/>
    </source>
</evidence>
<dbReference type="GO" id="GO:0003677">
    <property type="term" value="F:DNA binding"/>
    <property type="evidence" value="ECO:0007669"/>
    <property type="project" value="UniProtKB-KW"/>
</dbReference>
<dbReference type="InterPro" id="IPR006171">
    <property type="entry name" value="TOPRIM_dom"/>
</dbReference>
<accession>A0A098AZR7</accession>
<keyword evidence="6" id="KW-0547">Nucleotide-binding</keyword>
<evidence type="ECO:0000256" key="11">
    <source>
        <dbReference type="ARBA" id="ARBA00023235"/>
    </source>
</evidence>
<dbReference type="SMART" id="SM00433">
    <property type="entry name" value="TOP2c"/>
    <property type="match status" value="1"/>
</dbReference>
<dbReference type="InterPro" id="IPR002288">
    <property type="entry name" value="DNA_gyrase_B_C"/>
</dbReference>
<dbReference type="Pfam" id="PF00986">
    <property type="entry name" value="DNA_gyraseB_C"/>
    <property type="match status" value="1"/>
</dbReference>
<dbReference type="PANTHER" id="PTHR45866">
    <property type="entry name" value="DNA GYRASE/TOPOISOMERASE SUBUNIT B"/>
    <property type="match status" value="1"/>
</dbReference>
<comment type="cofactor">
    <cofactor evidence="2">
        <name>Mg(2+)</name>
        <dbReference type="ChEBI" id="CHEBI:18420"/>
    </cofactor>
</comment>
<keyword evidence="8" id="KW-0460">Magnesium</keyword>
<dbReference type="InterPro" id="IPR001241">
    <property type="entry name" value="Topo_IIA"/>
</dbReference>
<keyword evidence="5" id="KW-0479">Metal-binding</keyword>
<dbReference type="EMBL" id="LK996017">
    <property type="protein sequence ID" value="CDX01600.1"/>
    <property type="molecule type" value="Genomic_DNA"/>
</dbReference>
<proteinExistence type="inferred from homology"/>
<keyword evidence="10" id="KW-0238">DNA-binding</keyword>
<evidence type="ECO:0000256" key="7">
    <source>
        <dbReference type="ARBA" id="ARBA00022840"/>
    </source>
</evidence>
<reference evidence="14 15" key="2">
    <citation type="submission" date="2015-12" db="EMBL/GenBank/DDBJ databases">
        <title>Draft Genome Sequence of Desulfitobacterium hafniense Strain DH, a Sulfate-reducing Bacterium Isolated from Paddy Soils.</title>
        <authorList>
            <person name="Bao P."/>
            <person name="Zhang X."/>
            <person name="Li G."/>
        </authorList>
    </citation>
    <scope>NUCLEOTIDE SEQUENCE [LARGE SCALE GENOMIC DNA]</scope>
    <source>
        <strain evidence="14 15">DH</strain>
    </source>
</reference>
<dbReference type="CDD" id="cd00822">
    <property type="entry name" value="TopoII_Trans_DNA_gyrase"/>
    <property type="match status" value="1"/>
</dbReference>
<dbReference type="RefSeq" id="WP_018211768.1">
    <property type="nucleotide sequence ID" value="NZ_JAYFNZ010000034.1"/>
</dbReference>
<evidence type="ECO:0000313" key="15">
    <source>
        <dbReference type="Proteomes" id="UP000054623"/>
    </source>
</evidence>
<comment type="catalytic activity">
    <reaction evidence="1">
        <text>ATP-dependent breakage, passage and rejoining of double-stranded DNA.</text>
        <dbReference type="EC" id="5.6.2.2"/>
    </reaction>
</comment>
<evidence type="ECO:0000256" key="5">
    <source>
        <dbReference type="ARBA" id="ARBA00022723"/>
    </source>
</evidence>
<sequence length="638" mass="71121">MSMDLKYNAESIQVLEGLEAVRKRPGMYIGSTGSKGLHHCAWEIIDNAIDEAGAGFCTRIEVTLNPDGSLTVLDNGRGVPIDIHPVKQIPAVRLAFEQLHAGGKFDGQSYKTSGGLHGVGASVVNALSTFLVVEVSREGKIFRLEYEDGGKLKSDLKVIKKGIKGSGTKVTFKPDPLIFKETTSFKFDTLRSRLMELAFLNPGLTIVLTDQRKETRSETFQSKNGVIGFVEHLNKESDYNPVHKKPIFFKGEKDEVIVECAIQYTDGEDEHLRSYVNNIPTDEGGTHESGFRTALTKVFNAYGKKNNIFKKDESLIGDDLKDGLTCVLSVKVREPQFEGQTKTKLSNTEVEGVVQSLTNEGISTFFEQNPAVAKDAISRALTTCLERLAAKRAKELKKKARDAEVKALSGKLAACSEKDRNRNELFLVEGDSAGGSAKSGRDRRFQAILPLRGKVINTYRAKMDKVLENEEIRSMITAIGAGIGKEFEVDKSNYARVCIMTDADIDGAHIRCLLLTFFYRYMKPLILGGKVYIAQAPLYKVEKEKGKVVRYAYDEGELKDALKELGKSAKLQRYKGLGEMNPEQLWETTLNPVNRRMIQVTIDDALEAERKLKILMGEQVDPRREFLMENIVFTEDDM</sequence>
<dbReference type="InterPro" id="IPR020568">
    <property type="entry name" value="Ribosomal_Su5_D2-typ_SF"/>
</dbReference>
<dbReference type="GO" id="GO:0046872">
    <property type="term" value="F:metal ion binding"/>
    <property type="evidence" value="ECO:0007669"/>
    <property type="project" value="UniProtKB-KW"/>
</dbReference>
<dbReference type="InterPro" id="IPR014721">
    <property type="entry name" value="Ribsml_uS5_D2-typ_fold_subgr"/>
</dbReference>
<organism evidence="13">
    <name type="scientific">Desulfitobacterium hafniense</name>
    <name type="common">Desulfitobacterium frappieri</name>
    <dbReference type="NCBI Taxonomy" id="49338"/>
    <lineage>
        <taxon>Bacteria</taxon>
        <taxon>Bacillati</taxon>
        <taxon>Bacillota</taxon>
        <taxon>Clostridia</taxon>
        <taxon>Eubacteriales</taxon>
        <taxon>Desulfitobacteriaceae</taxon>
        <taxon>Desulfitobacterium</taxon>
    </lineage>
</organism>
<dbReference type="SUPFAM" id="SSF54211">
    <property type="entry name" value="Ribosomal protein S5 domain 2-like"/>
    <property type="match status" value="1"/>
</dbReference>
<gene>
    <name evidence="14" type="primary">gyrB</name>
    <name evidence="14" type="ORF">AT727_05135</name>
    <name evidence="13" type="ORF">DPCES_1713</name>
</gene>
<dbReference type="GO" id="GO:0006265">
    <property type="term" value="P:DNA topological change"/>
    <property type="evidence" value="ECO:0007669"/>
    <property type="project" value="InterPro"/>
</dbReference>
<dbReference type="InterPro" id="IPR000565">
    <property type="entry name" value="Topo_IIA_B"/>
</dbReference>
<dbReference type="EMBL" id="LOCK01000028">
    <property type="protein sequence ID" value="KTE90984.1"/>
    <property type="molecule type" value="Genomic_DNA"/>
</dbReference>
<dbReference type="NCBIfam" id="NF004189">
    <property type="entry name" value="PRK05644.1"/>
    <property type="match status" value="1"/>
</dbReference>
<keyword evidence="9" id="KW-0799">Topoisomerase</keyword>
<evidence type="ECO:0000313" key="13">
    <source>
        <dbReference type="EMBL" id="CDX01600.1"/>
    </source>
</evidence>
<evidence type="ECO:0000256" key="4">
    <source>
        <dbReference type="ARBA" id="ARBA00012895"/>
    </source>
</evidence>
<evidence type="ECO:0000256" key="10">
    <source>
        <dbReference type="ARBA" id="ARBA00023125"/>
    </source>
</evidence>
<dbReference type="Pfam" id="PF00204">
    <property type="entry name" value="DNA_gyraseB"/>
    <property type="match status" value="1"/>
</dbReference>
<feature type="domain" description="Toprim" evidence="12">
    <location>
        <begin position="423"/>
        <end position="537"/>
    </location>
</feature>
<reference evidence="13" key="1">
    <citation type="submission" date="2014-07" db="EMBL/GenBank/DDBJ databases">
        <authorList>
            <person name="Hornung V.Bastian."/>
        </authorList>
    </citation>
    <scope>NUCLEOTIDE SEQUENCE</scope>
    <source>
        <strain evidence="13">PCE-S</strain>
    </source>
</reference>
<dbReference type="Pfam" id="PF02518">
    <property type="entry name" value="HATPase_c"/>
    <property type="match status" value="1"/>
</dbReference>
<dbReference type="InterPro" id="IPR013759">
    <property type="entry name" value="Topo_IIA_B_C"/>
</dbReference>
<evidence type="ECO:0000256" key="9">
    <source>
        <dbReference type="ARBA" id="ARBA00023029"/>
    </source>
</evidence>
<keyword evidence="7" id="KW-0067">ATP-binding</keyword>
<evidence type="ECO:0000256" key="1">
    <source>
        <dbReference type="ARBA" id="ARBA00000185"/>
    </source>
</evidence>
<dbReference type="InterPro" id="IPR013760">
    <property type="entry name" value="Topo_IIA-like_dom_sf"/>
</dbReference>
<dbReference type="EC" id="5.6.2.2" evidence="4"/>
<dbReference type="InterPro" id="IPR036890">
    <property type="entry name" value="HATPase_C_sf"/>
</dbReference>
<evidence type="ECO:0000256" key="6">
    <source>
        <dbReference type="ARBA" id="ARBA00022741"/>
    </source>
</evidence>
<dbReference type="GO" id="GO:0034335">
    <property type="term" value="F:DNA negative supercoiling activity"/>
    <property type="evidence" value="ECO:0007669"/>
    <property type="project" value="UniProtKB-ARBA"/>
</dbReference>
<evidence type="ECO:0000259" key="12">
    <source>
        <dbReference type="PROSITE" id="PS50880"/>
    </source>
</evidence>
<evidence type="ECO:0000256" key="8">
    <source>
        <dbReference type="ARBA" id="ARBA00022842"/>
    </source>
</evidence>
<dbReference type="SMART" id="SM00387">
    <property type="entry name" value="HATPase_c"/>
    <property type="match status" value="1"/>
</dbReference>
<dbReference type="InterPro" id="IPR018522">
    <property type="entry name" value="TopoIIA_CS"/>
</dbReference>
<keyword evidence="11 13" id="KW-0413">Isomerase</keyword>
<dbReference type="PANTHER" id="PTHR45866:SF1">
    <property type="entry name" value="DNA GYRASE SUBUNIT B, MITOCHONDRIAL"/>
    <property type="match status" value="1"/>
</dbReference>
<dbReference type="CDD" id="cd16928">
    <property type="entry name" value="HATPase_GyrB-like"/>
    <property type="match status" value="1"/>
</dbReference>
<comment type="similarity">
    <text evidence="3">Belongs to the type II topoisomerase GyrB family.</text>
</comment>
<dbReference type="Pfam" id="PF01751">
    <property type="entry name" value="Toprim"/>
    <property type="match status" value="1"/>
</dbReference>
<dbReference type="AlphaFoldDB" id="A0A098AZR7"/>
<dbReference type="PRINTS" id="PR01159">
    <property type="entry name" value="DNAGYRASEB"/>
</dbReference>
<dbReference type="FunFam" id="3.40.50.670:FF:000002">
    <property type="entry name" value="DNA gyrase subunit B"/>
    <property type="match status" value="1"/>
</dbReference>
<dbReference type="PROSITE" id="PS50880">
    <property type="entry name" value="TOPRIM"/>
    <property type="match status" value="1"/>
</dbReference>
<dbReference type="PRINTS" id="PR00418">
    <property type="entry name" value="TPI2FAMILY"/>
</dbReference>
<name>A0A098AZR7_DESHA</name>
<dbReference type="InterPro" id="IPR003594">
    <property type="entry name" value="HATPase_dom"/>
</dbReference>
<protein>
    <recommendedName>
        <fullName evidence="4">DNA topoisomerase (ATP-hydrolyzing)</fullName>
        <ecNumber evidence="4">5.6.2.2</ecNumber>
    </recommendedName>
</protein>
<dbReference type="Proteomes" id="UP000054623">
    <property type="component" value="Unassembled WGS sequence"/>
</dbReference>
<evidence type="ECO:0000256" key="2">
    <source>
        <dbReference type="ARBA" id="ARBA00001946"/>
    </source>
</evidence>